<sequence>MMKLLCLLLIATLFIQGGLLEATSVTDASAQGGNLGGLLDQKYRINCPAACSRRCSKSSRRKICFRSCTGCCARCNCVPPGTSGNTHLCPCYARIRTRGNRLKCP</sequence>
<gene>
    <name evidence="3" type="ORF">F511_03348</name>
</gene>
<evidence type="ECO:0000256" key="2">
    <source>
        <dbReference type="SAM" id="SignalP"/>
    </source>
</evidence>
<dbReference type="Pfam" id="PF02704">
    <property type="entry name" value="GASA"/>
    <property type="match status" value="1"/>
</dbReference>
<feature type="chain" id="PRO_5016455651" evidence="2">
    <location>
        <begin position="23"/>
        <end position="105"/>
    </location>
</feature>
<dbReference type="EMBL" id="KV006334">
    <property type="protein sequence ID" value="KZV33082.1"/>
    <property type="molecule type" value="Genomic_DNA"/>
</dbReference>
<accession>A0A2Z7BFG4</accession>
<protein>
    <submittedName>
        <fullName evidence="3">Gibberellin-regulated protein 9</fullName>
    </submittedName>
</protein>
<reference evidence="3 4" key="1">
    <citation type="journal article" date="2015" name="Proc. Natl. Acad. Sci. U.S.A.">
        <title>The resurrection genome of Boea hygrometrica: A blueprint for survival of dehydration.</title>
        <authorList>
            <person name="Xiao L."/>
            <person name="Yang G."/>
            <person name="Zhang L."/>
            <person name="Yang X."/>
            <person name="Zhao S."/>
            <person name="Ji Z."/>
            <person name="Zhou Q."/>
            <person name="Hu M."/>
            <person name="Wang Y."/>
            <person name="Chen M."/>
            <person name="Xu Y."/>
            <person name="Jin H."/>
            <person name="Xiao X."/>
            <person name="Hu G."/>
            <person name="Bao F."/>
            <person name="Hu Y."/>
            <person name="Wan P."/>
            <person name="Li L."/>
            <person name="Deng X."/>
            <person name="Kuang T."/>
            <person name="Xiang C."/>
            <person name="Zhu J.K."/>
            <person name="Oliver M.J."/>
            <person name="He Y."/>
        </authorList>
    </citation>
    <scope>NUCLEOTIDE SEQUENCE [LARGE SCALE GENOMIC DNA]</scope>
    <source>
        <strain evidence="4">cv. XS01</strain>
    </source>
</reference>
<proteinExistence type="inferred from homology"/>
<keyword evidence="4" id="KW-1185">Reference proteome</keyword>
<dbReference type="OrthoDB" id="625265at2759"/>
<keyword evidence="2" id="KW-0732">Signal</keyword>
<dbReference type="PANTHER" id="PTHR23201">
    <property type="entry name" value="EXTENSIN, PROLINE-RICH PROTEIN"/>
    <property type="match status" value="1"/>
</dbReference>
<dbReference type="PANTHER" id="PTHR23201:SF12">
    <property type="entry name" value="OS05G0432200 PROTEIN"/>
    <property type="match status" value="1"/>
</dbReference>
<evidence type="ECO:0000313" key="4">
    <source>
        <dbReference type="Proteomes" id="UP000250235"/>
    </source>
</evidence>
<evidence type="ECO:0000256" key="1">
    <source>
        <dbReference type="ARBA" id="ARBA00010582"/>
    </source>
</evidence>
<dbReference type="Proteomes" id="UP000250235">
    <property type="component" value="Unassembled WGS sequence"/>
</dbReference>
<name>A0A2Z7BFG4_9LAMI</name>
<feature type="signal peptide" evidence="2">
    <location>
        <begin position="1"/>
        <end position="22"/>
    </location>
</feature>
<comment type="similarity">
    <text evidence="1">Belongs to the GASA family.</text>
</comment>
<organism evidence="3 4">
    <name type="scientific">Dorcoceras hygrometricum</name>
    <dbReference type="NCBI Taxonomy" id="472368"/>
    <lineage>
        <taxon>Eukaryota</taxon>
        <taxon>Viridiplantae</taxon>
        <taxon>Streptophyta</taxon>
        <taxon>Embryophyta</taxon>
        <taxon>Tracheophyta</taxon>
        <taxon>Spermatophyta</taxon>
        <taxon>Magnoliopsida</taxon>
        <taxon>eudicotyledons</taxon>
        <taxon>Gunneridae</taxon>
        <taxon>Pentapetalae</taxon>
        <taxon>asterids</taxon>
        <taxon>lamiids</taxon>
        <taxon>Lamiales</taxon>
        <taxon>Gesneriaceae</taxon>
        <taxon>Didymocarpoideae</taxon>
        <taxon>Trichosporeae</taxon>
        <taxon>Loxocarpinae</taxon>
        <taxon>Dorcoceras</taxon>
    </lineage>
</organism>
<dbReference type="InterPro" id="IPR003854">
    <property type="entry name" value="GASA"/>
</dbReference>
<dbReference type="AlphaFoldDB" id="A0A2Z7BFG4"/>
<evidence type="ECO:0000313" key="3">
    <source>
        <dbReference type="EMBL" id="KZV33082.1"/>
    </source>
</evidence>